<dbReference type="NCBIfam" id="TIGR01359">
    <property type="entry name" value="UMP_CMP_kin_fam"/>
    <property type="match status" value="1"/>
</dbReference>
<gene>
    <name evidence="11" type="ORF">BCV69DRAFT_285254</name>
</gene>
<sequence>MPAVEKSQGAAPDAAKELQERQGPLFDPAKVKVIFVLGGPGSGKGTQCARLVEHWGLVHLSAGDLLRAEQNREGSQYGELIASYIREGQIVPQEVTIALLQNAIQDNLGPSGSGRVLVDGFPRKMDQAQLFDSKVCPSQFTLFLQCTEEVMLQRLMKRGETSGRADDNVESIKKRFQTFVETSMPVVEYYREQDKVVEVDSLKPVEEVEKKIQEALREKGLRPTSES</sequence>
<organism evidence="11 12">
    <name type="scientific">Pseudomicrostroma glucosiphilum</name>
    <dbReference type="NCBI Taxonomy" id="1684307"/>
    <lineage>
        <taxon>Eukaryota</taxon>
        <taxon>Fungi</taxon>
        <taxon>Dikarya</taxon>
        <taxon>Basidiomycota</taxon>
        <taxon>Ustilaginomycotina</taxon>
        <taxon>Exobasidiomycetes</taxon>
        <taxon>Microstromatales</taxon>
        <taxon>Microstromatales incertae sedis</taxon>
        <taxon>Pseudomicrostroma</taxon>
    </lineage>
</organism>
<feature type="binding site" evidence="9">
    <location>
        <position position="203"/>
    </location>
    <ligand>
        <name>ATP</name>
        <dbReference type="ChEBI" id="CHEBI:30616"/>
    </ligand>
</feature>
<feature type="binding site" evidence="9">
    <location>
        <position position="164"/>
    </location>
    <ligand>
        <name>a ribonucleoside 5'-phosphate</name>
        <dbReference type="ChEBI" id="CHEBI:58043"/>
    </ligand>
</feature>
<keyword evidence="6 9" id="KW-0665">Pyrimidine biosynthesis</keyword>
<dbReference type="GO" id="GO:0005737">
    <property type="term" value="C:cytoplasm"/>
    <property type="evidence" value="ECO:0007669"/>
    <property type="project" value="UniProtKB-SubCell"/>
</dbReference>
<dbReference type="STRING" id="1684307.A0A316TYR5"/>
<evidence type="ECO:0000256" key="8">
    <source>
        <dbReference type="ARBA" id="ARBA00048116"/>
    </source>
</evidence>
<dbReference type="GO" id="GO:0006207">
    <property type="term" value="P:'de novo' pyrimidine nucleobase biosynthetic process"/>
    <property type="evidence" value="ECO:0007669"/>
    <property type="project" value="InterPro"/>
</dbReference>
<dbReference type="Gene3D" id="3.40.50.300">
    <property type="entry name" value="P-loop containing nucleotide triphosphate hydrolases"/>
    <property type="match status" value="1"/>
</dbReference>
<evidence type="ECO:0000256" key="9">
    <source>
        <dbReference type="HAMAP-Rule" id="MF_03172"/>
    </source>
</evidence>
<feature type="binding site" evidence="9">
    <location>
        <position position="158"/>
    </location>
    <ligand>
        <name>ATP</name>
        <dbReference type="ChEBI" id="CHEBI:30616"/>
    </ligand>
</feature>
<comment type="similarity">
    <text evidence="9">Belongs to the adenylate kinase family. UMP-CMP kinase subfamily.</text>
</comment>
<dbReference type="GO" id="GO:0033862">
    <property type="term" value="F:UMP kinase activity"/>
    <property type="evidence" value="ECO:0007669"/>
    <property type="project" value="RHEA"/>
</dbReference>
<dbReference type="FunFam" id="3.40.50.300:FF:000315">
    <property type="entry name" value="Adenylate kinase 1"/>
    <property type="match status" value="1"/>
</dbReference>
<dbReference type="SUPFAM" id="SSF52540">
    <property type="entry name" value="P-loop containing nucleoside triphosphate hydrolases"/>
    <property type="match status" value="1"/>
</dbReference>
<keyword evidence="5 9" id="KW-0067">ATP-binding</keyword>
<protein>
    <recommendedName>
        <fullName evidence="9">Uridylate kinase</fullName>
        <shortName evidence="9">UK</shortName>
        <ecNumber evidence="9">2.7.4.14</ecNumber>
    </recommendedName>
    <alternativeName>
        <fullName evidence="9">ATP:UMP phosphotransferase</fullName>
    </alternativeName>
    <alternativeName>
        <fullName evidence="9">Deoxycytidylate kinase</fullName>
        <shortName evidence="9">CK</shortName>
        <shortName evidence="9">dCMP kinase</shortName>
    </alternativeName>
    <alternativeName>
        <fullName evidence="9">Uridine monophosphate kinase</fullName>
        <shortName evidence="9">UMP kinase</shortName>
        <shortName evidence="9">UMPK</shortName>
    </alternativeName>
</protein>
<keyword evidence="3 9" id="KW-0547">Nucleotide-binding</keyword>
<accession>A0A316TYR5</accession>
<dbReference type="GO" id="GO:0005524">
    <property type="term" value="F:ATP binding"/>
    <property type="evidence" value="ECO:0007669"/>
    <property type="project" value="UniProtKB-KW"/>
</dbReference>
<dbReference type="PANTHER" id="PTHR23359">
    <property type="entry name" value="NUCLEOTIDE KINASE"/>
    <property type="match status" value="1"/>
</dbReference>
<dbReference type="InterPro" id="IPR006266">
    <property type="entry name" value="UMP_CMP_kinase"/>
</dbReference>
<evidence type="ECO:0000256" key="2">
    <source>
        <dbReference type="ARBA" id="ARBA00022679"/>
    </source>
</evidence>
<dbReference type="GeneID" id="37015063"/>
<comment type="cofactor">
    <cofactor evidence="9">
        <name>Mg(2+)</name>
        <dbReference type="ChEBI" id="CHEBI:18420"/>
    </cofactor>
    <text evidence="9">Binds 1 Mg(2+) ion per monomer.</text>
</comment>
<keyword evidence="2 9" id="KW-0808">Transferase</keyword>
<evidence type="ECO:0000256" key="3">
    <source>
        <dbReference type="ARBA" id="ARBA00022741"/>
    </source>
</evidence>
<dbReference type="PROSITE" id="PS00113">
    <property type="entry name" value="ADENYLATE_KINASE"/>
    <property type="match status" value="1"/>
</dbReference>
<feature type="binding site" evidence="9">
    <location>
        <position position="67"/>
    </location>
    <ligand>
        <name>a ribonucleoside 5'-phosphate</name>
        <dbReference type="ChEBI" id="CHEBI:58043"/>
    </ligand>
</feature>
<dbReference type="GO" id="GO:0006221">
    <property type="term" value="P:pyrimidine nucleotide biosynthetic process"/>
    <property type="evidence" value="ECO:0007669"/>
    <property type="project" value="UniProtKB-UniRule"/>
</dbReference>
<comment type="function">
    <text evidence="9">Catalyzes the phosphorylation of pyrimidine nucleoside monophosphates at the expense of ATP. Plays an important role in de novo pyrimidine nucleotide biosynthesis. Has preference for UMP and dUMP as phosphate acceptors, but can also use CMP, dCMP and AMP.</text>
</comment>
<feature type="binding site" evidence="9">
    <location>
        <begin position="120"/>
        <end position="123"/>
    </location>
    <ligand>
        <name>a ribonucleoside 5'-phosphate</name>
        <dbReference type="ChEBI" id="CHEBI:58043"/>
    </ligand>
</feature>
<feature type="region of interest" description="NMPbind" evidence="9">
    <location>
        <begin position="61"/>
        <end position="91"/>
    </location>
</feature>
<feature type="binding site" evidence="9">
    <location>
        <begin position="41"/>
        <end position="46"/>
    </location>
    <ligand>
        <name>ATP</name>
        <dbReference type="ChEBI" id="CHEBI:30616"/>
    </ligand>
</feature>
<keyword evidence="4 9" id="KW-0418">Kinase</keyword>
<dbReference type="RefSeq" id="XP_025345447.1">
    <property type="nucleotide sequence ID" value="XM_025493329.1"/>
</dbReference>
<evidence type="ECO:0000256" key="6">
    <source>
        <dbReference type="ARBA" id="ARBA00022975"/>
    </source>
</evidence>
<keyword evidence="7 9" id="KW-0539">Nucleus</keyword>
<feature type="region of interest" description="Disordered" evidence="10">
    <location>
        <begin position="1"/>
        <end position="22"/>
    </location>
</feature>
<dbReference type="Proteomes" id="UP000245942">
    <property type="component" value="Unassembled WGS sequence"/>
</dbReference>
<feature type="region of interest" description="LID" evidence="9">
    <location>
        <begin position="157"/>
        <end position="167"/>
    </location>
</feature>
<evidence type="ECO:0000256" key="10">
    <source>
        <dbReference type="SAM" id="MobiDB-lite"/>
    </source>
</evidence>
<dbReference type="AlphaFoldDB" id="A0A316TYR5"/>
<dbReference type="PRINTS" id="PR00094">
    <property type="entry name" value="ADENYLTKNASE"/>
</dbReference>
<feature type="binding site" evidence="9">
    <location>
        <position position="175"/>
    </location>
    <ligand>
        <name>a ribonucleoside 5'-phosphate</name>
        <dbReference type="ChEBI" id="CHEBI:58043"/>
    </ligand>
</feature>
<name>A0A316TYR5_9BASI</name>
<proteinExistence type="inferred from homology"/>
<evidence type="ECO:0000256" key="7">
    <source>
        <dbReference type="ARBA" id="ARBA00023242"/>
    </source>
</evidence>
<feature type="binding site" evidence="9">
    <location>
        <begin position="89"/>
        <end position="91"/>
    </location>
    <ligand>
        <name>a ribonucleoside 5'-phosphate</name>
        <dbReference type="ChEBI" id="CHEBI:58043"/>
    </ligand>
</feature>
<dbReference type="EC" id="2.7.4.14" evidence="9"/>
<evidence type="ECO:0000313" key="12">
    <source>
        <dbReference type="Proteomes" id="UP000245942"/>
    </source>
</evidence>
<dbReference type="Pfam" id="PF00406">
    <property type="entry name" value="ADK"/>
    <property type="match status" value="1"/>
</dbReference>
<dbReference type="HAMAP" id="MF_00235">
    <property type="entry name" value="Adenylate_kinase_Adk"/>
    <property type="match status" value="1"/>
</dbReference>
<dbReference type="InterPro" id="IPR000850">
    <property type="entry name" value="Adenylat/UMP-CMP_kin"/>
</dbReference>
<evidence type="ECO:0000256" key="4">
    <source>
        <dbReference type="ARBA" id="ARBA00022777"/>
    </source>
</evidence>
<feature type="binding site" evidence="9">
    <location>
        <position position="127"/>
    </location>
    <ligand>
        <name>a ribonucleoside 5'-phosphate</name>
        <dbReference type="ChEBI" id="CHEBI:58043"/>
    </ligand>
</feature>
<comment type="subunit">
    <text evidence="9">Monomer.</text>
</comment>
<keyword evidence="1 9" id="KW-0963">Cytoplasm</keyword>
<comment type="catalytic activity">
    <reaction evidence="8 9">
        <text>UMP + ATP = UDP + ADP</text>
        <dbReference type="Rhea" id="RHEA:24400"/>
        <dbReference type="ChEBI" id="CHEBI:30616"/>
        <dbReference type="ChEBI" id="CHEBI:57865"/>
        <dbReference type="ChEBI" id="CHEBI:58223"/>
        <dbReference type="ChEBI" id="CHEBI:456216"/>
        <dbReference type="EC" id="2.7.4.14"/>
    </reaction>
</comment>
<keyword evidence="12" id="KW-1185">Reference proteome</keyword>
<evidence type="ECO:0000256" key="5">
    <source>
        <dbReference type="ARBA" id="ARBA00022840"/>
    </source>
</evidence>
<dbReference type="CDD" id="cd01428">
    <property type="entry name" value="ADK"/>
    <property type="match status" value="1"/>
</dbReference>
<dbReference type="GO" id="GO:0005634">
    <property type="term" value="C:nucleus"/>
    <property type="evidence" value="ECO:0007669"/>
    <property type="project" value="UniProtKB-SubCell"/>
</dbReference>
<dbReference type="InterPro" id="IPR033690">
    <property type="entry name" value="Adenylat_kinase_CS"/>
</dbReference>
<reference evidence="11 12" key="1">
    <citation type="journal article" date="2018" name="Mol. Biol. Evol.">
        <title>Broad Genomic Sampling Reveals a Smut Pathogenic Ancestry of the Fungal Clade Ustilaginomycotina.</title>
        <authorList>
            <person name="Kijpornyongpan T."/>
            <person name="Mondo S.J."/>
            <person name="Barry K."/>
            <person name="Sandor L."/>
            <person name="Lee J."/>
            <person name="Lipzen A."/>
            <person name="Pangilinan J."/>
            <person name="LaButti K."/>
            <person name="Hainaut M."/>
            <person name="Henrissat B."/>
            <person name="Grigoriev I.V."/>
            <person name="Spatafora J.W."/>
            <person name="Aime M.C."/>
        </authorList>
    </citation>
    <scope>NUCLEOTIDE SEQUENCE [LARGE SCALE GENOMIC DNA]</scope>
    <source>
        <strain evidence="11 12">MCA 4718</strain>
    </source>
</reference>
<evidence type="ECO:0000313" key="11">
    <source>
        <dbReference type="EMBL" id="PWN18287.1"/>
    </source>
</evidence>
<dbReference type="EMBL" id="KZ819337">
    <property type="protein sequence ID" value="PWN18287.1"/>
    <property type="molecule type" value="Genomic_DNA"/>
</dbReference>
<comment type="subcellular location">
    <subcellularLocation>
        <location evidence="9">Cytoplasm</location>
    </subcellularLocation>
    <subcellularLocation>
        <location evidence="9">Nucleus</location>
    </subcellularLocation>
    <text evidence="9">Predominantly cytoplasmic.</text>
</comment>
<dbReference type="HAMAP" id="MF_03172">
    <property type="entry name" value="Adenylate_kinase_UMP_CMP_kin"/>
    <property type="match status" value="1"/>
</dbReference>
<dbReference type="InterPro" id="IPR027417">
    <property type="entry name" value="P-loop_NTPase"/>
</dbReference>
<comment type="domain">
    <text evidence="9">Consists of three domains, a large central CORE domain and two small peripheral domains, NMPbind and LID, which undergo movements during catalysis. The LID domain closes over the site of phosphoryl transfer upon ATP binding. Assembling and dissambling the active center during each catalytic cycle provides an effective means to prevent ATP hydrolysis.</text>
</comment>
<evidence type="ECO:0000256" key="1">
    <source>
        <dbReference type="ARBA" id="ARBA00022490"/>
    </source>
</evidence>
<dbReference type="OrthoDB" id="442176at2759"/>